<evidence type="ECO:0000313" key="1">
    <source>
        <dbReference type="EMBL" id="TAX65888.1"/>
    </source>
</evidence>
<evidence type="ECO:0000313" key="2">
    <source>
        <dbReference type="Proteomes" id="UP000293652"/>
    </source>
</evidence>
<gene>
    <name evidence="1" type="ORF">ELI03_30400</name>
</gene>
<geneLocation type="plasmid" evidence="1">
    <name>pSM145A_Rh05</name>
</geneLocation>
<dbReference type="EMBL" id="SIPC01000005">
    <property type="protein sequence ID" value="TAX65888.1"/>
    <property type="molecule type" value="Genomic_DNA"/>
</dbReference>
<sequence length="106" mass="11689">MDYLGKLLETLPPVRKACLDTHQKRWLAERMGGVLQGRELRVPGRMPRDGPRCRFSLEELTYQYPEEAIVPGKDAQASLEHYVWECAAAGVVTLTGAAVACLTGCA</sequence>
<organism evidence="1 2">
    <name type="scientific">Rhizobium leguminosarum</name>
    <dbReference type="NCBI Taxonomy" id="384"/>
    <lineage>
        <taxon>Bacteria</taxon>
        <taxon>Pseudomonadati</taxon>
        <taxon>Pseudomonadota</taxon>
        <taxon>Alphaproteobacteria</taxon>
        <taxon>Hyphomicrobiales</taxon>
        <taxon>Rhizobiaceae</taxon>
        <taxon>Rhizobium/Agrobacterium group</taxon>
        <taxon>Rhizobium</taxon>
    </lineage>
</organism>
<accession>A0A4Q8XPR0</accession>
<dbReference type="Proteomes" id="UP000293652">
    <property type="component" value="Unassembled WGS sequence"/>
</dbReference>
<proteinExistence type="predicted"/>
<keyword evidence="1" id="KW-0614">Plasmid</keyword>
<reference evidence="1 2" key="1">
    <citation type="submission" date="2019-02" db="EMBL/GenBank/DDBJ databases">
        <title>The genomic architecture of introgression among sibling species of bacteria.</title>
        <authorList>
            <person name="Cavassim M.I.A."/>
            <person name="Moeskjaer S."/>
            <person name="Moslemi C."/>
            <person name="Fields B."/>
            <person name="Bachmann A."/>
            <person name="Vilhjalmsson B."/>
            <person name="Schierup M.H."/>
            <person name="Young J.P.W."/>
            <person name="Andersen S.U."/>
        </authorList>
    </citation>
    <scope>NUCLEOTIDE SEQUENCE [LARGE SCALE GENOMIC DNA]</scope>
    <source>
        <strain evidence="1 2">SM145A</strain>
        <plasmid evidence="1">pSM145A_Rh05</plasmid>
    </source>
</reference>
<name>A0A4Q8XPR0_RHILE</name>
<protein>
    <submittedName>
        <fullName evidence="1">Uncharacterized protein</fullName>
    </submittedName>
</protein>
<comment type="caution">
    <text evidence="1">The sequence shown here is derived from an EMBL/GenBank/DDBJ whole genome shotgun (WGS) entry which is preliminary data.</text>
</comment>
<dbReference type="AlphaFoldDB" id="A0A4Q8XPR0"/>